<accession>A0ABY4WCQ8</accession>
<name>A0ABY4WCQ8_9BACL</name>
<evidence type="ECO:0000313" key="1">
    <source>
        <dbReference type="EMBL" id="USG64636.1"/>
    </source>
</evidence>
<proteinExistence type="predicted"/>
<evidence type="ECO:0000313" key="2">
    <source>
        <dbReference type="EMBL" id="USG64644.1"/>
    </source>
</evidence>
<keyword evidence="3" id="KW-1185">Reference proteome</keyword>
<protein>
    <submittedName>
        <fullName evidence="1">Uncharacterized protein</fullName>
    </submittedName>
</protein>
<evidence type="ECO:0000313" key="3">
    <source>
        <dbReference type="Proteomes" id="UP001056500"/>
    </source>
</evidence>
<sequence length="81" mass="9491">MEYLAHKEVASVTLFDLRLSEGELMVYEGCIEFVLKNCVDSEIFRITGCSSREELQSYQDDLKDLVRAYVLKEYLPDKFKE</sequence>
<dbReference type="EMBL" id="CP098755">
    <property type="protein sequence ID" value="USG64636.1"/>
    <property type="molecule type" value="Genomic_DNA"/>
</dbReference>
<dbReference type="RefSeq" id="WP_251871748.1">
    <property type="nucleotide sequence ID" value="NZ_CP098755.1"/>
</dbReference>
<dbReference type="Proteomes" id="UP001056500">
    <property type="component" value="Chromosome"/>
</dbReference>
<gene>
    <name evidence="1" type="ORF">NDK47_21205</name>
    <name evidence="2" type="ORF">NDK47_21250</name>
</gene>
<organism evidence="1 3">
    <name type="scientific">Brevibacillus ruminantium</name>
    <dbReference type="NCBI Taxonomy" id="2950604"/>
    <lineage>
        <taxon>Bacteria</taxon>
        <taxon>Bacillati</taxon>
        <taxon>Bacillota</taxon>
        <taxon>Bacilli</taxon>
        <taxon>Bacillales</taxon>
        <taxon>Paenibacillaceae</taxon>
        <taxon>Brevibacillus</taxon>
    </lineage>
</organism>
<reference evidence="1" key="1">
    <citation type="submission" date="2022-06" db="EMBL/GenBank/DDBJ databases">
        <title>Genome sequencing of Brevibacillus sp. BB3-R1.</title>
        <authorList>
            <person name="Heo J."/>
            <person name="Lee D."/>
            <person name="Won M."/>
            <person name="Han B.-H."/>
            <person name="Hong S.-B."/>
            <person name="Kwon S.-W."/>
        </authorList>
    </citation>
    <scope>NUCLEOTIDE SEQUENCE</scope>
    <source>
        <strain evidence="1">BB3-R1</strain>
    </source>
</reference>
<dbReference type="EMBL" id="CP098755">
    <property type="protein sequence ID" value="USG64644.1"/>
    <property type="molecule type" value="Genomic_DNA"/>
</dbReference>